<proteinExistence type="predicted"/>
<accession>A0ABN8J9H6</accession>
<gene>
    <name evidence="2" type="ORF">IPOD504_LOCUS17421</name>
</gene>
<dbReference type="Proteomes" id="UP000837857">
    <property type="component" value="Chromosome 9"/>
</dbReference>
<evidence type="ECO:0000313" key="2">
    <source>
        <dbReference type="EMBL" id="CAH2076806.1"/>
    </source>
</evidence>
<feature type="non-terminal residue" evidence="2">
    <location>
        <position position="74"/>
    </location>
</feature>
<evidence type="ECO:0000256" key="1">
    <source>
        <dbReference type="SAM" id="MobiDB-lite"/>
    </source>
</evidence>
<protein>
    <submittedName>
        <fullName evidence="2">Uncharacterized protein</fullName>
    </submittedName>
</protein>
<dbReference type="EMBL" id="OW152821">
    <property type="protein sequence ID" value="CAH2076806.1"/>
    <property type="molecule type" value="Genomic_DNA"/>
</dbReference>
<organism evidence="2 3">
    <name type="scientific">Iphiclides podalirius</name>
    <name type="common">scarce swallowtail</name>
    <dbReference type="NCBI Taxonomy" id="110791"/>
    <lineage>
        <taxon>Eukaryota</taxon>
        <taxon>Metazoa</taxon>
        <taxon>Ecdysozoa</taxon>
        <taxon>Arthropoda</taxon>
        <taxon>Hexapoda</taxon>
        <taxon>Insecta</taxon>
        <taxon>Pterygota</taxon>
        <taxon>Neoptera</taxon>
        <taxon>Endopterygota</taxon>
        <taxon>Lepidoptera</taxon>
        <taxon>Glossata</taxon>
        <taxon>Ditrysia</taxon>
        <taxon>Papilionoidea</taxon>
        <taxon>Papilionidae</taxon>
        <taxon>Papilioninae</taxon>
        <taxon>Iphiclides</taxon>
    </lineage>
</organism>
<keyword evidence="3" id="KW-1185">Reference proteome</keyword>
<feature type="region of interest" description="Disordered" evidence="1">
    <location>
        <begin position="1"/>
        <end position="31"/>
    </location>
</feature>
<sequence>MSRSRVSTGCSSYGAGDGGSDGEDGGGDGGNELGLALSSSLDSLDTLLVLGLLSVSGLARCVADSGIILILTSA</sequence>
<name>A0ABN8J9H6_9NEOP</name>
<evidence type="ECO:0000313" key="3">
    <source>
        <dbReference type="Proteomes" id="UP000837857"/>
    </source>
</evidence>
<reference evidence="2" key="1">
    <citation type="submission" date="2022-03" db="EMBL/GenBank/DDBJ databases">
        <authorList>
            <person name="Martin H S."/>
        </authorList>
    </citation>
    <scope>NUCLEOTIDE SEQUENCE</scope>
</reference>